<proteinExistence type="predicted"/>
<dbReference type="InterPro" id="IPR013762">
    <property type="entry name" value="Integrase-like_cat_sf"/>
</dbReference>
<dbReference type="CDD" id="cd01192">
    <property type="entry name" value="INT_C_like_3"/>
    <property type="match status" value="1"/>
</dbReference>
<evidence type="ECO:0000256" key="1">
    <source>
        <dbReference type="ARBA" id="ARBA00023172"/>
    </source>
</evidence>
<sequence length="181" mass="21445">MNFVEPIRDKQKVRDIQDYLKQTNPRNYIMFITGVYTGLRISDILKLKVKDVKNKEGIYLREKKTSKQNIIALNKLLIKEYKWFCGNLEDYEYLIKSREGINKPLSRVRAYEIIRKVGKDFGVENLGTHTMRKTFGYHYYKKTKDIGTLMNMFNHSAPSITLKYIGISQDTMNKARREFNI</sequence>
<feature type="domain" description="Tyr recombinase" evidence="2">
    <location>
        <begin position="1"/>
        <end position="177"/>
    </location>
</feature>
<evidence type="ECO:0000259" key="2">
    <source>
        <dbReference type="PROSITE" id="PS51898"/>
    </source>
</evidence>
<dbReference type="PANTHER" id="PTHR30349:SF82">
    <property type="entry name" value="INTEGRASE_RECOMBINASE YOEC-RELATED"/>
    <property type="match status" value="1"/>
</dbReference>
<dbReference type="RefSeq" id="WP_003399902.1">
    <property type="nucleotide sequence ID" value="NC_010516.1"/>
</dbReference>
<dbReference type="GO" id="GO:0003677">
    <property type="term" value="F:DNA binding"/>
    <property type="evidence" value="ECO:0007669"/>
    <property type="project" value="InterPro"/>
</dbReference>
<evidence type="ECO:0000313" key="4">
    <source>
        <dbReference type="Proteomes" id="UP000008541"/>
    </source>
</evidence>
<dbReference type="InterPro" id="IPR002104">
    <property type="entry name" value="Integrase_catalytic"/>
</dbReference>
<dbReference type="Pfam" id="PF00589">
    <property type="entry name" value="Phage_integrase"/>
    <property type="match status" value="1"/>
</dbReference>
<reference evidence="3 4" key="1">
    <citation type="journal article" date="2007" name="PLoS ONE">
        <title>Analysis of the neurotoxin complex genes in Clostridium botulinum A1-A4 and B1 strains: BoNT/A3, /Ba4 and /B1 clusters are located within plasmids.</title>
        <authorList>
            <person name="Smith T.J."/>
            <person name="Hill K.K."/>
            <person name="Foley B.T."/>
            <person name="Detter J.C."/>
            <person name="Munk A.C."/>
            <person name="Bruce D.C."/>
            <person name="Doggett N.A."/>
            <person name="Smith L.A."/>
            <person name="Marks J.D."/>
            <person name="Xie G."/>
            <person name="Brettin T.S."/>
        </authorList>
    </citation>
    <scope>NUCLEOTIDE SEQUENCE [LARGE SCALE GENOMIC DNA]</scope>
    <source>
        <strain evidence="4">Okra / Type B1</strain>
    </source>
</reference>
<dbReference type="GO" id="GO:0015074">
    <property type="term" value="P:DNA integration"/>
    <property type="evidence" value="ECO:0007669"/>
    <property type="project" value="InterPro"/>
</dbReference>
<dbReference type="Gene3D" id="1.10.443.10">
    <property type="entry name" value="Intergrase catalytic core"/>
    <property type="match status" value="1"/>
</dbReference>
<name>B1IJ27_CLOBK</name>
<keyword evidence="1" id="KW-0233">DNA recombination</keyword>
<dbReference type="GO" id="GO:0006310">
    <property type="term" value="P:DNA recombination"/>
    <property type="evidence" value="ECO:0007669"/>
    <property type="project" value="UniProtKB-KW"/>
</dbReference>
<dbReference type="SUPFAM" id="SSF56349">
    <property type="entry name" value="DNA breaking-rejoining enzymes"/>
    <property type="match status" value="1"/>
</dbReference>
<dbReference type="PANTHER" id="PTHR30349">
    <property type="entry name" value="PHAGE INTEGRASE-RELATED"/>
    <property type="match status" value="1"/>
</dbReference>
<organism evidence="3 4">
    <name type="scientific">Clostridium botulinum (strain Okra / Type B1)</name>
    <dbReference type="NCBI Taxonomy" id="498213"/>
    <lineage>
        <taxon>Bacteria</taxon>
        <taxon>Bacillati</taxon>
        <taxon>Bacillota</taxon>
        <taxon>Clostridia</taxon>
        <taxon>Eubacteriales</taxon>
        <taxon>Clostridiaceae</taxon>
        <taxon>Clostridium</taxon>
    </lineage>
</organism>
<dbReference type="AlphaFoldDB" id="B1IJ27"/>
<dbReference type="HOGENOM" id="CLU_027562_33_1_9"/>
<dbReference type="EMBL" id="CP000939">
    <property type="protein sequence ID" value="ACA45921.1"/>
    <property type="molecule type" value="Genomic_DNA"/>
</dbReference>
<accession>B1IJ27</accession>
<dbReference type="InterPro" id="IPR011010">
    <property type="entry name" value="DNA_brk_join_enz"/>
</dbReference>
<protein>
    <submittedName>
        <fullName evidence="3">Site-specific recombinase, phage integrase family</fullName>
    </submittedName>
</protein>
<dbReference type="Proteomes" id="UP000008541">
    <property type="component" value="Chromosome"/>
</dbReference>
<evidence type="ECO:0000313" key="3">
    <source>
        <dbReference type="EMBL" id="ACA45921.1"/>
    </source>
</evidence>
<dbReference type="InterPro" id="IPR050090">
    <property type="entry name" value="Tyrosine_recombinase_XerCD"/>
</dbReference>
<dbReference type="PROSITE" id="PS51898">
    <property type="entry name" value="TYR_RECOMBINASE"/>
    <property type="match status" value="1"/>
</dbReference>
<gene>
    <name evidence="3" type="ordered locus">CLD_2052</name>
</gene>
<dbReference type="KEGG" id="cbb:CLD_2052"/>